<dbReference type="STRING" id="871741.SAMN05192570_2660"/>
<feature type="transmembrane region" description="Helical" evidence="1">
    <location>
        <begin position="31"/>
        <end position="55"/>
    </location>
</feature>
<reference evidence="3" key="1">
    <citation type="submission" date="2016-10" db="EMBL/GenBank/DDBJ databases">
        <authorList>
            <person name="Varghese N."/>
            <person name="Submissions S."/>
        </authorList>
    </citation>
    <scope>NUCLEOTIDE SEQUENCE [LARGE SCALE GENOMIC DNA]</scope>
    <source>
        <strain evidence="3">CGMCC 1.10683</strain>
    </source>
</reference>
<evidence type="ECO:0000313" key="3">
    <source>
        <dbReference type="Proteomes" id="UP000198788"/>
    </source>
</evidence>
<dbReference type="AlphaFoldDB" id="A0A1I6STK0"/>
<dbReference type="EMBL" id="FOZV01000006">
    <property type="protein sequence ID" value="SFS80250.1"/>
    <property type="molecule type" value="Genomic_DNA"/>
</dbReference>
<sequence length="83" mass="9405">MVFAAWLVAAVILLVFFGTWALQIALWLLMLALRLAAWTGMVLFGLVSLLALALIDRRQLARIWRNECAHAAAEAVVRRERWS</sequence>
<keyword evidence="1" id="KW-0472">Membrane</keyword>
<keyword evidence="3" id="KW-1185">Reference proteome</keyword>
<evidence type="ECO:0000313" key="2">
    <source>
        <dbReference type="EMBL" id="SFS80250.1"/>
    </source>
</evidence>
<protein>
    <submittedName>
        <fullName evidence="2">Uncharacterized protein</fullName>
    </submittedName>
</protein>
<evidence type="ECO:0000256" key="1">
    <source>
        <dbReference type="SAM" id="Phobius"/>
    </source>
</evidence>
<keyword evidence="1" id="KW-0812">Transmembrane</keyword>
<accession>A0A1I6STK0</accession>
<proteinExistence type="predicted"/>
<organism evidence="2 3">
    <name type="scientific">Brevundimonas viscosa</name>
    <dbReference type="NCBI Taxonomy" id="871741"/>
    <lineage>
        <taxon>Bacteria</taxon>
        <taxon>Pseudomonadati</taxon>
        <taxon>Pseudomonadota</taxon>
        <taxon>Alphaproteobacteria</taxon>
        <taxon>Caulobacterales</taxon>
        <taxon>Caulobacteraceae</taxon>
        <taxon>Brevundimonas</taxon>
    </lineage>
</organism>
<gene>
    <name evidence="2" type="ORF">SAMN05192570_2660</name>
</gene>
<dbReference type="Proteomes" id="UP000198788">
    <property type="component" value="Unassembled WGS sequence"/>
</dbReference>
<keyword evidence="1" id="KW-1133">Transmembrane helix</keyword>
<name>A0A1I6STK0_9CAUL</name>
<dbReference type="RefSeq" id="WP_092311670.1">
    <property type="nucleotide sequence ID" value="NZ_FOZV01000006.1"/>
</dbReference>